<keyword evidence="4" id="KW-1185">Reference proteome</keyword>
<dbReference type="InterPro" id="IPR011965">
    <property type="entry name" value="PaaX_trns_reg"/>
</dbReference>
<dbReference type="PANTHER" id="PTHR30319:SF1">
    <property type="entry name" value="TRANSCRIPTIONAL REPRESSOR PAAX"/>
    <property type="match status" value="1"/>
</dbReference>
<dbReference type="GO" id="GO:0006351">
    <property type="term" value="P:DNA-templated transcription"/>
    <property type="evidence" value="ECO:0007669"/>
    <property type="project" value="InterPro"/>
</dbReference>
<accession>A0A0R1GLI1</accession>
<sequence>MQSIEKQILHLVDVGGQVSARTLVQIYTQRHYSEMTIRNNLSALKNDGQITNIRRGWYAITAAGRQHLADINQKYLHYHAVFAGDWWVVLLRIPETQRKAKVALKTALSDYGFAAYQSNIYVSPWPYGDEILAVAQAAGVAASVKVTSARFEKTPITPAEAYELWHLSDLARMYRRELDWLRQKQPVLANLLIAQDDNALLQLYLDVGNHLNQMFLQDPVLPKRLLPRQWIGEQTLQAFIQAYDQIAAGFPTDSLNHKFMAPMFSERQRML</sequence>
<dbReference type="EMBL" id="AZDA01000090">
    <property type="protein sequence ID" value="KRK34681.1"/>
    <property type="molecule type" value="Genomic_DNA"/>
</dbReference>
<dbReference type="Pfam" id="PF08223">
    <property type="entry name" value="PaaX_C"/>
    <property type="match status" value="1"/>
</dbReference>
<protein>
    <submittedName>
        <fullName evidence="3">Transcriptional regulator, PaaX family protein</fullName>
    </submittedName>
</protein>
<evidence type="ECO:0000259" key="1">
    <source>
        <dbReference type="Pfam" id="PF08223"/>
    </source>
</evidence>
<dbReference type="RefSeq" id="WP_057904940.1">
    <property type="nucleotide sequence ID" value="NZ_AZDA01000090.1"/>
</dbReference>
<dbReference type="PIRSF" id="PIRSF020623">
    <property type="entry name" value="PaaX"/>
    <property type="match status" value="1"/>
</dbReference>
<dbReference type="Proteomes" id="UP000051461">
    <property type="component" value="Unassembled WGS sequence"/>
</dbReference>
<dbReference type="Pfam" id="PF20803">
    <property type="entry name" value="PaaX_M"/>
    <property type="match status" value="1"/>
</dbReference>
<dbReference type="STRING" id="1423726.FC07_GL000435"/>
<organism evidence="3 4">
    <name type="scientific">Loigolactobacillus bifermentans DSM 20003</name>
    <dbReference type="NCBI Taxonomy" id="1423726"/>
    <lineage>
        <taxon>Bacteria</taxon>
        <taxon>Bacillati</taxon>
        <taxon>Bacillota</taxon>
        <taxon>Bacilli</taxon>
        <taxon>Lactobacillales</taxon>
        <taxon>Lactobacillaceae</taxon>
        <taxon>Loigolactobacillus</taxon>
    </lineage>
</organism>
<proteinExistence type="predicted"/>
<dbReference type="InterPro" id="IPR013225">
    <property type="entry name" value="PaaX_C"/>
</dbReference>
<dbReference type="OrthoDB" id="2270427at2"/>
<evidence type="ECO:0000259" key="2">
    <source>
        <dbReference type="Pfam" id="PF20803"/>
    </source>
</evidence>
<gene>
    <name evidence="3" type="ORF">FC07_GL000435</name>
</gene>
<dbReference type="InterPro" id="IPR048846">
    <property type="entry name" value="PaaX-like_central"/>
</dbReference>
<name>A0A0R1GLI1_9LACO</name>
<dbReference type="Gene3D" id="3.30.70.2650">
    <property type="match status" value="1"/>
</dbReference>
<dbReference type="InterPro" id="IPR036390">
    <property type="entry name" value="WH_DNA-bd_sf"/>
</dbReference>
<dbReference type="Gene3D" id="1.10.10.10">
    <property type="entry name" value="Winged helix-like DNA-binding domain superfamily/Winged helix DNA-binding domain"/>
    <property type="match status" value="1"/>
</dbReference>
<dbReference type="PANTHER" id="PTHR30319">
    <property type="entry name" value="PHENYLACETIC ACID REGULATOR-RELATED TRANSCRIPTIONAL REPRESSOR"/>
    <property type="match status" value="1"/>
</dbReference>
<evidence type="ECO:0000313" key="3">
    <source>
        <dbReference type="EMBL" id="KRK34681.1"/>
    </source>
</evidence>
<evidence type="ECO:0000313" key="4">
    <source>
        <dbReference type="Proteomes" id="UP000051461"/>
    </source>
</evidence>
<dbReference type="Gene3D" id="1.20.58.1460">
    <property type="match status" value="1"/>
</dbReference>
<comment type="caution">
    <text evidence="3">The sequence shown here is derived from an EMBL/GenBank/DDBJ whole genome shotgun (WGS) entry which is preliminary data.</text>
</comment>
<reference evidence="3 4" key="1">
    <citation type="journal article" date="2015" name="Genome Announc.">
        <title>Expanding the biotechnology potential of lactobacilli through comparative genomics of 213 strains and associated genera.</title>
        <authorList>
            <person name="Sun Z."/>
            <person name="Harris H.M."/>
            <person name="McCann A."/>
            <person name="Guo C."/>
            <person name="Argimon S."/>
            <person name="Zhang W."/>
            <person name="Yang X."/>
            <person name="Jeffery I.B."/>
            <person name="Cooney J.C."/>
            <person name="Kagawa T.F."/>
            <person name="Liu W."/>
            <person name="Song Y."/>
            <person name="Salvetti E."/>
            <person name="Wrobel A."/>
            <person name="Rasinkangas P."/>
            <person name="Parkhill J."/>
            <person name="Rea M.C."/>
            <person name="O'Sullivan O."/>
            <person name="Ritari J."/>
            <person name="Douillard F.P."/>
            <person name="Paul Ross R."/>
            <person name="Yang R."/>
            <person name="Briner A.E."/>
            <person name="Felis G.E."/>
            <person name="de Vos W.M."/>
            <person name="Barrangou R."/>
            <person name="Klaenhammer T.R."/>
            <person name="Caufield P.W."/>
            <person name="Cui Y."/>
            <person name="Zhang H."/>
            <person name="O'Toole P.W."/>
        </authorList>
    </citation>
    <scope>NUCLEOTIDE SEQUENCE [LARGE SCALE GENOMIC DNA]</scope>
    <source>
        <strain evidence="3 4">DSM 20003</strain>
    </source>
</reference>
<feature type="domain" description="Transcriptional repressor PaaX-like C-terminal" evidence="1">
    <location>
        <begin position="165"/>
        <end position="247"/>
    </location>
</feature>
<dbReference type="AlphaFoldDB" id="A0A0R1GLI1"/>
<dbReference type="PATRIC" id="fig|1423726.3.peg.451"/>
<feature type="domain" description="Transcriptional repressor PaaX-like central Cas2-like" evidence="2">
    <location>
        <begin position="83"/>
        <end position="154"/>
    </location>
</feature>
<dbReference type="InterPro" id="IPR036388">
    <property type="entry name" value="WH-like_DNA-bd_sf"/>
</dbReference>
<dbReference type="SUPFAM" id="SSF46785">
    <property type="entry name" value="Winged helix' DNA-binding domain"/>
    <property type="match status" value="1"/>
</dbReference>